<comment type="similarity">
    <text evidence="2">Belongs to the plant homeotic and developmental regulators ALOG protein family.</text>
</comment>
<keyword evidence="5" id="KW-0238">DNA-binding</keyword>
<keyword evidence="11" id="KW-1185">Reference proteome</keyword>
<name>A0AA88R151_9ASTE</name>
<evidence type="ECO:0000256" key="3">
    <source>
        <dbReference type="ARBA" id="ARBA00022473"/>
    </source>
</evidence>
<comment type="caution">
    <text evidence="10">The sequence shown here is derived from an EMBL/GenBank/DDBJ whole genome shotgun (WGS) entry which is preliminary data.</text>
</comment>
<dbReference type="GO" id="GO:0003677">
    <property type="term" value="F:DNA binding"/>
    <property type="evidence" value="ECO:0007669"/>
    <property type="project" value="UniProtKB-KW"/>
</dbReference>
<evidence type="ECO:0000256" key="4">
    <source>
        <dbReference type="ARBA" id="ARBA00023015"/>
    </source>
</evidence>
<feature type="compositionally biased region" description="Gly residues" evidence="8">
    <location>
        <begin position="161"/>
        <end position="173"/>
    </location>
</feature>
<proteinExistence type="inferred from homology"/>
<dbReference type="Pfam" id="PF04852">
    <property type="entry name" value="ALOG_dom"/>
    <property type="match status" value="1"/>
</dbReference>
<evidence type="ECO:0000256" key="1">
    <source>
        <dbReference type="ARBA" id="ARBA00004123"/>
    </source>
</evidence>
<dbReference type="PROSITE" id="PS51697">
    <property type="entry name" value="ALOG"/>
    <property type="match status" value="1"/>
</dbReference>
<evidence type="ECO:0000313" key="11">
    <source>
        <dbReference type="Proteomes" id="UP001187471"/>
    </source>
</evidence>
<dbReference type="GO" id="GO:0005634">
    <property type="term" value="C:nucleus"/>
    <property type="evidence" value="ECO:0007669"/>
    <property type="project" value="UniProtKB-SubCell"/>
</dbReference>
<gene>
    <name evidence="10" type="ORF">RJ640_000984</name>
</gene>
<evidence type="ECO:0000256" key="7">
    <source>
        <dbReference type="ARBA" id="ARBA00023242"/>
    </source>
</evidence>
<feature type="region of interest" description="Disordered" evidence="8">
    <location>
        <begin position="134"/>
        <end position="176"/>
    </location>
</feature>
<dbReference type="GO" id="GO:0009299">
    <property type="term" value="P:mRNA transcription"/>
    <property type="evidence" value="ECO:0007669"/>
    <property type="project" value="TreeGrafter"/>
</dbReference>
<accession>A0AA88R151</accession>
<dbReference type="AlphaFoldDB" id="A0AA88R151"/>
<dbReference type="PANTHER" id="PTHR31165">
    <property type="entry name" value="PROTEIN G1-LIKE2"/>
    <property type="match status" value="1"/>
</dbReference>
<dbReference type="InterPro" id="IPR040222">
    <property type="entry name" value="ALOG"/>
</dbReference>
<keyword evidence="4" id="KW-0805">Transcription regulation</keyword>
<keyword evidence="7" id="KW-0539">Nucleus</keyword>
<reference evidence="10" key="1">
    <citation type="submission" date="2022-12" db="EMBL/GenBank/DDBJ databases">
        <title>Draft genome assemblies for two species of Escallonia (Escalloniales).</title>
        <authorList>
            <person name="Chanderbali A."/>
            <person name="Dervinis C."/>
            <person name="Anghel I."/>
            <person name="Soltis D."/>
            <person name="Soltis P."/>
            <person name="Zapata F."/>
        </authorList>
    </citation>
    <scope>NUCLEOTIDE SEQUENCE</scope>
    <source>
        <strain evidence="10">UCBG92.1500</strain>
        <tissue evidence="10">Leaf</tissue>
    </source>
</reference>
<evidence type="ECO:0000256" key="2">
    <source>
        <dbReference type="ARBA" id="ARBA00010308"/>
    </source>
</evidence>
<dbReference type="Proteomes" id="UP001187471">
    <property type="component" value="Unassembled WGS sequence"/>
</dbReference>
<keyword evidence="3" id="KW-0217">Developmental protein</keyword>
<evidence type="ECO:0000259" key="9">
    <source>
        <dbReference type="PROSITE" id="PS51697"/>
    </source>
</evidence>
<evidence type="ECO:0000256" key="6">
    <source>
        <dbReference type="ARBA" id="ARBA00023163"/>
    </source>
</evidence>
<evidence type="ECO:0000256" key="5">
    <source>
        <dbReference type="ARBA" id="ARBA00023125"/>
    </source>
</evidence>
<evidence type="ECO:0000313" key="10">
    <source>
        <dbReference type="EMBL" id="KAK2980869.1"/>
    </source>
</evidence>
<organism evidence="10 11">
    <name type="scientific">Escallonia rubra</name>
    <dbReference type="NCBI Taxonomy" id="112253"/>
    <lineage>
        <taxon>Eukaryota</taxon>
        <taxon>Viridiplantae</taxon>
        <taxon>Streptophyta</taxon>
        <taxon>Embryophyta</taxon>
        <taxon>Tracheophyta</taxon>
        <taxon>Spermatophyta</taxon>
        <taxon>Magnoliopsida</taxon>
        <taxon>eudicotyledons</taxon>
        <taxon>Gunneridae</taxon>
        <taxon>Pentapetalae</taxon>
        <taxon>asterids</taxon>
        <taxon>campanulids</taxon>
        <taxon>Escalloniales</taxon>
        <taxon>Escalloniaceae</taxon>
        <taxon>Escallonia</taxon>
    </lineage>
</organism>
<feature type="non-terminal residue" evidence="10">
    <location>
        <position position="291"/>
    </location>
</feature>
<protein>
    <recommendedName>
        <fullName evidence="9">ALOG domain-containing protein</fullName>
    </recommendedName>
</protein>
<dbReference type="EMBL" id="JAVXUO010001585">
    <property type="protein sequence ID" value="KAK2980869.1"/>
    <property type="molecule type" value="Genomic_DNA"/>
</dbReference>
<sequence>MENPRSMPTTLSQYENQRRDWNMFGQYMRNHRPPLSLARYSGAHGSLDALIGRLCAAFEENEGKPESNPFGALPSDFTSAKSAIHSPKHRGSATRKRSGTHPITLPISAVRFKNPSDLGDGCRSNQMNLRKIRDSQSKARGISYEKKKRRPPYYSSDLGLAEGGAGGNGGGGISRKRRHGTITLTLMRTQTETCRLSFFPLSAQFSLVEHNDWVAAGTSVDMKRPFKSMKELDMDKVILDIIDKQTTVRVSMSHAFAIVFQVIPGLLVVPAIQVPSWSRITGAAPLETGVL</sequence>
<feature type="domain" description="ALOG" evidence="9">
    <location>
        <begin position="12"/>
        <end position="98"/>
    </location>
</feature>
<dbReference type="InterPro" id="IPR006936">
    <property type="entry name" value="ALOG_dom"/>
</dbReference>
<comment type="subcellular location">
    <subcellularLocation>
        <location evidence="1">Nucleus</location>
    </subcellularLocation>
</comment>
<evidence type="ECO:0000256" key="8">
    <source>
        <dbReference type="SAM" id="MobiDB-lite"/>
    </source>
</evidence>
<dbReference type="GO" id="GO:0009416">
    <property type="term" value="P:response to light stimulus"/>
    <property type="evidence" value="ECO:0007669"/>
    <property type="project" value="TreeGrafter"/>
</dbReference>
<keyword evidence="6" id="KW-0804">Transcription</keyword>
<dbReference type="PANTHER" id="PTHR31165:SF115">
    <property type="entry name" value="PROTEIN LIGHT-DEPENDENT SHORT HYPOCOTYLS 4"/>
    <property type="match status" value="1"/>
</dbReference>